<keyword evidence="1" id="KW-1133">Transmembrane helix</keyword>
<gene>
    <name evidence="2" type="ORF">RM531_08815</name>
</gene>
<keyword evidence="3" id="KW-1185">Reference proteome</keyword>
<evidence type="ECO:0000256" key="1">
    <source>
        <dbReference type="SAM" id="Phobius"/>
    </source>
</evidence>
<name>A0ABU3B7Z8_9GAMM</name>
<feature type="transmembrane region" description="Helical" evidence="1">
    <location>
        <begin position="6"/>
        <end position="28"/>
    </location>
</feature>
<dbReference type="RefSeq" id="WP_311658722.1">
    <property type="nucleotide sequence ID" value="NZ_JAVRHY010000006.1"/>
</dbReference>
<protein>
    <submittedName>
        <fullName evidence="2">Uncharacterized protein</fullName>
    </submittedName>
</protein>
<comment type="caution">
    <text evidence="2">The sequence shown here is derived from an EMBL/GenBank/DDBJ whole genome shotgun (WGS) entry which is preliminary data.</text>
</comment>
<dbReference type="Proteomes" id="UP001259982">
    <property type="component" value="Unassembled WGS sequence"/>
</dbReference>
<keyword evidence="1" id="KW-0472">Membrane</keyword>
<dbReference type="EMBL" id="JAVRHY010000006">
    <property type="protein sequence ID" value="MDT0618579.1"/>
    <property type="molecule type" value="Genomic_DNA"/>
</dbReference>
<evidence type="ECO:0000313" key="3">
    <source>
        <dbReference type="Proteomes" id="UP001259982"/>
    </source>
</evidence>
<reference evidence="2 3" key="1">
    <citation type="submission" date="2023-09" db="EMBL/GenBank/DDBJ databases">
        <authorList>
            <person name="Rey-Velasco X."/>
        </authorList>
    </citation>
    <scope>NUCLEOTIDE SEQUENCE [LARGE SCALE GENOMIC DNA]</scope>
    <source>
        <strain evidence="2 3">P385</strain>
    </source>
</reference>
<proteinExistence type="predicted"/>
<sequence length="97" mass="10272">MKLLDIVSAILPMIVAGAVGAVSAHAYMMRNSPSIVVLDVGAMTARMDPSDPAFSEAVKRSAQRAREVADRYADAGMIVLDGRGVMRAPSRLTVTPE</sequence>
<organism evidence="2 3">
    <name type="scientific">Spectribacter acetivorans</name>
    <dbReference type="NCBI Taxonomy" id="3075603"/>
    <lineage>
        <taxon>Bacteria</taxon>
        <taxon>Pseudomonadati</taxon>
        <taxon>Pseudomonadota</taxon>
        <taxon>Gammaproteobacteria</taxon>
        <taxon>Salinisphaerales</taxon>
        <taxon>Salinisphaeraceae</taxon>
        <taxon>Spectribacter</taxon>
    </lineage>
</organism>
<keyword evidence="1" id="KW-0812">Transmembrane</keyword>
<accession>A0ABU3B7Z8</accession>
<evidence type="ECO:0000313" key="2">
    <source>
        <dbReference type="EMBL" id="MDT0618579.1"/>
    </source>
</evidence>